<dbReference type="InterPro" id="IPR006091">
    <property type="entry name" value="Acyl-CoA_Oxase/DH_mid-dom"/>
</dbReference>
<evidence type="ECO:0000256" key="6">
    <source>
        <dbReference type="RuleBase" id="RU362125"/>
    </source>
</evidence>
<dbReference type="SUPFAM" id="SSF47203">
    <property type="entry name" value="Acyl-CoA dehydrogenase C-terminal domain-like"/>
    <property type="match status" value="1"/>
</dbReference>
<keyword evidence="5 6" id="KW-0560">Oxidoreductase</keyword>
<evidence type="ECO:0000259" key="9">
    <source>
        <dbReference type="Pfam" id="PF02771"/>
    </source>
</evidence>
<proteinExistence type="inferred from homology"/>
<keyword evidence="11" id="KW-1185">Reference proteome</keyword>
<organism evidence="10 11">
    <name type="scientific">Sphingomonas tabacisoli</name>
    <dbReference type="NCBI Taxonomy" id="2249466"/>
    <lineage>
        <taxon>Bacteria</taxon>
        <taxon>Pseudomonadati</taxon>
        <taxon>Pseudomonadota</taxon>
        <taxon>Alphaproteobacteria</taxon>
        <taxon>Sphingomonadales</taxon>
        <taxon>Sphingomonadaceae</taxon>
        <taxon>Sphingomonas</taxon>
    </lineage>
</organism>
<dbReference type="PANTHER" id="PTHR43292:SF3">
    <property type="entry name" value="ACYL-COA DEHYDROGENASE FADE29"/>
    <property type="match status" value="1"/>
</dbReference>
<evidence type="ECO:0000313" key="10">
    <source>
        <dbReference type="EMBL" id="MFD1613263.1"/>
    </source>
</evidence>
<dbReference type="Pfam" id="PF00441">
    <property type="entry name" value="Acyl-CoA_dh_1"/>
    <property type="match status" value="1"/>
</dbReference>
<dbReference type="RefSeq" id="WP_380891180.1">
    <property type="nucleotide sequence ID" value="NZ_JBHUDY010000002.1"/>
</dbReference>
<dbReference type="InterPro" id="IPR036250">
    <property type="entry name" value="AcylCo_DH-like_C"/>
</dbReference>
<dbReference type="InterPro" id="IPR052161">
    <property type="entry name" value="Mycobact_Acyl-CoA_DH"/>
</dbReference>
<dbReference type="InterPro" id="IPR037069">
    <property type="entry name" value="AcylCoA_DH/ox_N_sf"/>
</dbReference>
<evidence type="ECO:0000256" key="4">
    <source>
        <dbReference type="ARBA" id="ARBA00022827"/>
    </source>
</evidence>
<sequence length="381" mass="41738">MDFAWTEEQAAFRARLQDFLAATLPEDWERFSQHGPASPALTDYARNFCGKLADDNLLTPHWPEEIGGQGLDPWHQTILAEEMWIAGEPRGGQYMNVNWIGPTLIRYGTPEQQARYLPPIVEGKALWCQGFSEPGSGSDLASLRTRAVLEGDNYRVNGQKIWTSYAGLADTCFLLCRTSDDRKKGISILLVPMDTPGITVRQIPSLIGEGDIHEVFFDDMVVPASARLGGEGEAWQIIAYSLVNERLGIPRYSLARAALDRTVAVLKSQGEWSGEAVRIEAAHAAALCEAARTASYAIVTKRAHGESIGAESSSARFATIMAERRVAEFIVEYLPEALADAHPYLKMHHQRGIVAGIAAGAAEIQLNIIAGDVLGLPREPR</sequence>
<comment type="caution">
    <text evidence="10">The sequence shown here is derived from an EMBL/GenBank/DDBJ whole genome shotgun (WGS) entry which is preliminary data.</text>
</comment>
<accession>A0ABW4I773</accession>
<dbReference type="InterPro" id="IPR013786">
    <property type="entry name" value="AcylCoA_DH/ox_N"/>
</dbReference>
<dbReference type="InterPro" id="IPR009100">
    <property type="entry name" value="AcylCoA_DH/oxidase_NM_dom_sf"/>
</dbReference>
<reference evidence="11" key="1">
    <citation type="journal article" date="2019" name="Int. J. Syst. Evol. Microbiol.">
        <title>The Global Catalogue of Microorganisms (GCM) 10K type strain sequencing project: providing services to taxonomists for standard genome sequencing and annotation.</title>
        <authorList>
            <consortium name="The Broad Institute Genomics Platform"/>
            <consortium name="The Broad Institute Genome Sequencing Center for Infectious Disease"/>
            <person name="Wu L."/>
            <person name="Ma J."/>
        </authorList>
    </citation>
    <scope>NUCLEOTIDE SEQUENCE [LARGE SCALE GENOMIC DNA]</scope>
    <source>
        <strain evidence="11">CGMCC 1.16275</strain>
    </source>
</reference>
<dbReference type="InterPro" id="IPR046373">
    <property type="entry name" value="Acyl-CoA_Oxase/DH_mid-dom_sf"/>
</dbReference>
<dbReference type="SUPFAM" id="SSF56645">
    <property type="entry name" value="Acyl-CoA dehydrogenase NM domain-like"/>
    <property type="match status" value="1"/>
</dbReference>
<keyword evidence="4 6" id="KW-0274">FAD</keyword>
<dbReference type="Gene3D" id="1.20.140.10">
    <property type="entry name" value="Butyryl-CoA Dehydrogenase, subunit A, domain 3"/>
    <property type="match status" value="1"/>
</dbReference>
<evidence type="ECO:0000259" key="8">
    <source>
        <dbReference type="Pfam" id="PF02770"/>
    </source>
</evidence>
<evidence type="ECO:0000259" key="7">
    <source>
        <dbReference type="Pfam" id="PF00441"/>
    </source>
</evidence>
<feature type="domain" description="Acyl-CoA oxidase/dehydrogenase middle" evidence="8">
    <location>
        <begin position="128"/>
        <end position="219"/>
    </location>
</feature>
<comment type="cofactor">
    <cofactor evidence="1 6">
        <name>FAD</name>
        <dbReference type="ChEBI" id="CHEBI:57692"/>
    </cofactor>
</comment>
<dbReference type="Gene3D" id="2.40.110.10">
    <property type="entry name" value="Butyryl-CoA Dehydrogenase, subunit A, domain 2"/>
    <property type="match status" value="1"/>
</dbReference>
<feature type="domain" description="Acyl-CoA dehydrogenase/oxidase C-terminal" evidence="7">
    <location>
        <begin position="235"/>
        <end position="371"/>
    </location>
</feature>
<name>A0ABW4I773_9SPHN</name>
<gene>
    <name evidence="10" type="ORF">ACFSCW_15765</name>
</gene>
<evidence type="ECO:0000256" key="1">
    <source>
        <dbReference type="ARBA" id="ARBA00001974"/>
    </source>
</evidence>
<protein>
    <submittedName>
        <fullName evidence="10">Acyl-CoA dehydrogenase family protein</fullName>
    </submittedName>
</protein>
<dbReference type="InterPro" id="IPR009075">
    <property type="entry name" value="AcylCo_DH/oxidase_C"/>
</dbReference>
<evidence type="ECO:0000256" key="2">
    <source>
        <dbReference type="ARBA" id="ARBA00009347"/>
    </source>
</evidence>
<comment type="similarity">
    <text evidence="2 6">Belongs to the acyl-CoA dehydrogenase family.</text>
</comment>
<dbReference type="Pfam" id="PF02770">
    <property type="entry name" value="Acyl-CoA_dh_M"/>
    <property type="match status" value="1"/>
</dbReference>
<evidence type="ECO:0000313" key="11">
    <source>
        <dbReference type="Proteomes" id="UP001597115"/>
    </source>
</evidence>
<dbReference type="Proteomes" id="UP001597115">
    <property type="component" value="Unassembled WGS sequence"/>
</dbReference>
<dbReference type="Gene3D" id="1.10.540.10">
    <property type="entry name" value="Acyl-CoA dehydrogenase/oxidase, N-terminal domain"/>
    <property type="match status" value="1"/>
</dbReference>
<keyword evidence="3 6" id="KW-0285">Flavoprotein</keyword>
<evidence type="ECO:0000256" key="5">
    <source>
        <dbReference type="ARBA" id="ARBA00023002"/>
    </source>
</evidence>
<dbReference type="EMBL" id="JBHUDY010000002">
    <property type="protein sequence ID" value="MFD1613263.1"/>
    <property type="molecule type" value="Genomic_DNA"/>
</dbReference>
<dbReference type="Pfam" id="PF02771">
    <property type="entry name" value="Acyl-CoA_dh_N"/>
    <property type="match status" value="1"/>
</dbReference>
<feature type="domain" description="Acyl-CoA dehydrogenase/oxidase N-terminal" evidence="9">
    <location>
        <begin position="6"/>
        <end position="124"/>
    </location>
</feature>
<evidence type="ECO:0000256" key="3">
    <source>
        <dbReference type="ARBA" id="ARBA00022630"/>
    </source>
</evidence>
<dbReference type="PANTHER" id="PTHR43292">
    <property type="entry name" value="ACYL-COA DEHYDROGENASE"/>
    <property type="match status" value="1"/>
</dbReference>